<feature type="transmembrane region" description="Helical" evidence="2">
    <location>
        <begin position="189"/>
        <end position="208"/>
    </location>
</feature>
<feature type="transmembrane region" description="Helical" evidence="2">
    <location>
        <begin position="70"/>
        <end position="90"/>
    </location>
</feature>
<dbReference type="OrthoDB" id="2277996at2759"/>
<evidence type="ECO:0000256" key="2">
    <source>
        <dbReference type="SAM" id="Phobius"/>
    </source>
</evidence>
<keyword evidence="2" id="KW-0472">Membrane</keyword>
<gene>
    <name evidence="3" type="primary">ABSGL_11090.1 scaffold 12129</name>
</gene>
<protein>
    <submittedName>
        <fullName evidence="3">Uncharacterized protein</fullName>
    </submittedName>
</protein>
<feature type="transmembrane region" description="Helical" evidence="2">
    <location>
        <begin position="254"/>
        <end position="273"/>
    </location>
</feature>
<keyword evidence="2" id="KW-1133">Transmembrane helix</keyword>
<organism evidence="3">
    <name type="scientific">Absidia glauca</name>
    <name type="common">Pin mould</name>
    <dbReference type="NCBI Taxonomy" id="4829"/>
    <lineage>
        <taxon>Eukaryota</taxon>
        <taxon>Fungi</taxon>
        <taxon>Fungi incertae sedis</taxon>
        <taxon>Mucoromycota</taxon>
        <taxon>Mucoromycotina</taxon>
        <taxon>Mucoromycetes</taxon>
        <taxon>Mucorales</taxon>
        <taxon>Cunninghamellaceae</taxon>
        <taxon>Absidia</taxon>
    </lineage>
</organism>
<dbReference type="EMBL" id="LT554433">
    <property type="protein sequence ID" value="SAM05221.1"/>
    <property type="molecule type" value="Genomic_DNA"/>
</dbReference>
<evidence type="ECO:0000313" key="4">
    <source>
        <dbReference type="Proteomes" id="UP000078561"/>
    </source>
</evidence>
<feature type="transmembrane region" description="Helical" evidence="2">
    <location>
        <begin position="220"/>
        <end position="242"/>
    </location>
</feature>
<reference evidence="3" key="1">
    <citation type="submission" date="2016-04" db="EMBL/GenBank/DDBJ databases">
        <authorList>
            <person name="Evans L.H."/>
            <person name="Alamgir A."/>
            <person name="Owens N."/>
            <person name="Weber N.D."/>
            <person name="Virtaneva K."/>
            <person name="Barbian K."/>
            <person name="Babar A."/>
            <person name="Rosenke K."/>
        </authorList>
    </citation>
    <scope>NUCLEOTIDE SEQUENCE [LARGE SCALE GENOMIC DNA]</scope>
    <source>
        <strain evidence="3">CBS 101.48</strain>
    </source>
</reference>
<feature type="compositionally biased region" description="Basic and acidic residues" evidence="1">
    <location>
        <begin position="322"/>
        <end position="342"/>
    </location>
</feature>
<dbReference type="Proteomes" id="UP000078561">
    <property type="component" value="Unassembled WGS sequence"/>
</dbReference>
<feature type="transmembrane region" description="Helical" evidence="2">
    <location>
        <begin position="145"/>
        <end position="168"/>
    </location>
</feature>
<dbReference type="InParanoid" id="A0A163K407"/>
<evidence type="ECO:0000256" key="1">
    <source>
        <dbReference type="SAM" id="MobiDB-lite"/>
    </source>
</evidence>
<name>A0A163K407_ABSGL</name>
<sequence>MTCEGATSGAKARMRRFQIPSGTHLSPGWLMTISILQIIATLVFASLFFITHDLHQISTCVLFLKNMGYAQYNFISLGVLIAGTVYQSILCLESLYQRRASCLYAMLGFQLWLVASSGIQSYQHPVIMSQAASCHEEKVTNDDPLATYSLIGVTSMSFLLELGLAIYLRHTFHQSLNPVHAALESLLKLDFYLFFAYGVQLLPLPLMATDGNRMVGVVEIVLIFGVSCVLFLLAWSMVLVAWNPLPWWRIMLNMAGLGLLCLGSLIYICYRLVRFMLDPRTLILRIALIFSSLVLMVALLLTMSIVTTCAAHQWQTHRLQSDEKGKSLQDQPREEEMTRDDDSALAYITPQTSRIV</sequence>
<keyword evidence="2" id="KW-0812">Transmembrane</keyword>
<feature type="region of interest" description="Disordered" evidence="1">
    <location>
        <begin position="322"/>
        <end position="343"/>
    </location>
</feature>
<feature type="transmembrane region" description="Helical" evidence="2">
    <location>
        <begin position="285"/>
        <end position="311"/>
    </location>
</feature>
<keyword evidence="4" id="KW-1185">Reference proteome</keyword>
<evidence type="ECO:0000313" key="3">
    <source>
        <dbReference type="EMBL" id="SAM05221.1"/>
    </source>
</evidence>
<proteinExistence type="predicted"/>
<feature type="transmembrane region" description="Helical" evidence="2">
    <location>
        <begin position="29"/>
        <end position="50"/>
    </location>
</feature>
<accession>A0A163K407</accession>
<dbReference type="AlphaFoldDB" id="A0A163K407"/>